<protein>
    <submittedName>
        <fullName evidence="1">Uncharacterized protein</fullName>
    </submittedName>
</protein>
<keyword evidence="2" id="KW-1185">Reference proteome</keyword>
<reference evidence="1" key="1">
    <citation type="submission" date="2022-07" db="EMBL/GenBank/DDBJ databases">
        <title>Characterization of the Novel Bacterium Alteromonas immobilis LMIT006 and Alteromonas gregis LMIT007.</title>
        <authorList>
            <person name="Lin X."/>
        </authorList>
    </citation>
    <scope>NUCLEOTIDE SEQUENCE</scope>
    <source>
        <strain evidence="1">LMIT007</strain>
    </source>
</reference>
<gene>
    <name evidence="1" type="ORF">NLF92_12410</name>
</gene>
<evidence type="ECO:0000313" key="2">
    <source>
        <dbReference type="Proteomes" id="UP001165413"/>
    </source>
</evidence>
<sequence>MTEDDQSNKVYINFIAQGKNEDQWLVVLVEEAGLDFDIDYFLYEFQDRLYNCLDAIIDGQLAKEFPDTVNKDIVIRVDCYKLPEEDVKNFFKSFTEGVLSIPDYNVAIQESNFVNELSFEINFE</sequence>
<dbReference type="AlphaFoldDB" id="A0AA41X0M4"/>
<organism evidence="1 2">
    <name type="scientific">Opacimonas viscosa</name>
    <dbReference type="NCBI Taxonomy" id="2961944"/>
    <lineage>
        <taxon>Bacteria</taxon>
        <taxon>Pseudomonadati</taxon>
        <taxon>Pseudomonadota</taxon>
        <taxon>Gammaproteobacteria</taxon>
        <taxon>Alteromonadales</taxon>
        <taxon>Alteromonadaceae</taxon>
        <taxon>Opacimonas</taxon>
    </lineage>
</organism>
<dbReference type="EMBL" id="JANATA010000034">
    <property type="protein sequence ID" value="MCP3429740.1"/>
    <property type="molecule type" value="Genomic_DNA"/>
</dbReference>
<comment type="caution">
    <text evidence="1">The sequence shown here is derived from an EMBL/GenBank/DDBJ whole genome shotgun (WGS) entry which is preliminary data.</text>
</comment>
<accession>A0AA41X0M4</accession>
<dbReference type="Proteomes" id="UP001165413">
    <property type="component" value="Unassembled WGS sequence"/>
</dbReference>
<proteinExistence type="predicted"/>
<evidence type="ECO:0000313" key="1">
    <source>
        <dbReference type="EMBL" id="MCP3429740.1"/>
    </source>
</evidence>
<dbReference type="RefSeq" id="WP_254102449.1">
    <property type="nucleotide sequence ID" value="NZ_JANATA010000034.1"/>
</dbReference>
<name>A0AA41X0M4_9ALTE</name>